<name>A0A135UKW5_9PEZI</name>
<evidence type="ECO:0000256" key="1">
    <source>
        <dbReference type="ARBA" id="ARBA00038158"/>
    </source>
</evidence>
<keyword evidence="4" id="KW-1185">Reference proteome</keyword>
<proteinExistence type="inferred from homology"/>
<feature type="region of interest" description="Disordered" evidence="2">
    <location>
        <begin position="37"/>
        <end position="59"/>
    </location>
</feature>
<sequence length="395" mass="45121">KLVELDYLKHVAVFILVPSTTLREQFSRKKVFSMSATNQAPASVPTAEPAAQPQPETETEHGVLIAAEEFTDDSSSVHQSIASSTTSLSSSILDYRTENGRTYHKYKDGKYWIPNDERENERLDRWPDVQHNLFVRTFRGRLGNAPPTDPGAKVGRVLDIGTGSGIWAIDFGEEHPEAEILGVDLSAAQPDLLTAGESVPPNVRFEIDDVEEPWIFSDRFDYIHSRMMTWSISNWKKLFKQCYDNLNPGGYLEANEGNIVPLSDDGTLKDDSALMKSVRLWESAAEIFGRPFEDTRRLKDFMEEVGFEDVHILKYKWPTNTWPKDPHYKDLGAWSYEHVSLAWEGFLMAPLTRAHNWTREEALVHIMEARRDLSDRTIHAYFNVWSIYGRKPLNG</sequence>
<feature type="compositionally biased region" description="Low complexity" evidence="2">
    <location>
        <begin position="45"/>
        <end position="56"/>
    </location>
</feature>
<comment type="caution">
    <text evidence="3">The sequence shown here is derived from an EMBL/GenBank/DDBJ whole genome shotgun (WGS) entry which is preliminary data.</text>
</comment>
<reference evidence="3 4" key="1">
    <citation type="submission" date="2014-02" db="EMBL/GenBank/DDBJ databases">
        <title>The genome sequence of Colletotrichum nymphaeae SA-01.</title>
        <authorList>
            <person name="Baroncelli R."/>
            <person name="Thon M.R."/>
        </authorList>
    </citation>
    <scope>NUCLEOTIDE SEQUENCE [LARGE SCALE GENOMIC DNA]</scope>
    <source>
        <strain evidence="3 4">SA-01</strain>
    </source>
</reference>
<dbReference type="SUPFAM" id="SSF53335">
    <property type="entry name" value="S-adenosyl-L-methionine-dependent methyltransferases"/>
    <property type="match status" value="1"/>
</dbReference>
<dbReference type="GO" id="GO:0008168">
    <property type="term" value="F:methyltransferase activity"/>
    <property type="evidence" value="ECO:0007669"/>
    <property type="project" value="TreeGrafter"/>
</dbReference>
<dbReference type="CDD" id="cd02440">
    <property type="entry name" value="AdoMet_MTases"/>
    <property type="match status" value="1"/>
</dbReference>
<dbReference type="PANTHER" id="PTHR43591">
    <property type="entry name" value="METHYLTRANSFERASE"/>
    <property type="match status" value="1"/>
</dbReference>
<evidence type="ECO:0008006" key="5">
    <source>
        <dbReference type="Google" id="ProtNLM"/>
    </source>
</evidence>
<dbReference type="Pfam" id="PF13489">
    <property type="entry name" value="Methyltransf_23"/>
    <property type="match status" value="1"/>
</dbReference>
<accession>A0A135UKW5</accession>
<dbReference type="AlphaFoldDB" id="A0A135UKW5"/>
<dbReference type="Proteomes" id="UP000070054">
    <property type="component" value="Unassembled WGS sequence"/>
</dbReference>
<dbReference type="EMBL" id="JEMN01000449">
    <property type="protein sequence ID" value="KXH61032.1"/>
    <property type="molecule type" value="Genomic_DNA"/>
</dbReference>
<protein>
    <recommendedName>
        <fullName evidence="5">Methyltransferase domain-containing protein</fullName>
    </recommendedName>
</protein>
<dbReference type="Gene3D" id="3.40.50.150">
    <property type="entry name" value="Vaccinia Virus protein VP39"/>
    <property type="match status" value="1"/>
</dbReference>
<gene>
    <name evidence="3" type="ORF">CNYM01_11859</name>
</gene>
<organism evidence="3 4">
    <name type="scientific">Colletotrichum nymphaeae SA-01</name>
    <dbReference type="NCBI Taxonomy" id="1460502"/>
    <lineage>
        <taxon>Eukaryota</taxon>
        <taxon>Fungi</taxon>
        <taxon>Dikarya</taxon>
        <taxon>Ascomycota</taxon>
        <taxon>Pezizomycotina</taxon>
        <taxon>Sordariomycetes</taxon>
        <taxon>Hypocreomycetidae</taxon>
        <taxon>Glomerellales</taxon>
        <taxon>Glomerellaceae</taxon>
        <taxon>Colletotrichum</taxon>
        <taxon>Colletotrichum acutatum species complex</taxon>
    </lineage>
</organism>
<dbReference type="OrthoDB" id="2013972at2759"/>
<evidence type="ECO:0000256" key="2">
    <source>
        <dbReference type="SAM" id="MobiDB-lite"/>
    </source>
</evidence>
<dbReference type="InterPro" id="IPR029063">
    <property type="entry name" value="SAM-dependent_MTases_sf"/>
</dbReference>
<dbReference type="PANTHER" id="PTHR43591:SF24">
    <property type="entry name" value="2-METHOXY-6-POLYPRENYL-1,4-BENZOQUINOL METHYLASE, MITOCHONDRIAL"/>
    <property type="match status" value="1"/>
</dbReference>
<feature type="non-terminal residue" evidence="3">
    <location>
        <position position="1"/>
    </location>
</feature>
<evidence type="ECO:0000313" key="3">
    <source>
        <dbReference type="EMBL" id="KXH61032.1"/>
    </source>
</evidence>
<comment type="similarity">
    <text evidence="1">Belongs to the methyltransferase superfamily. LaeA methyltransferase family.</text>
</comment>
<evidence type="ECO:0000313" key="4">
    <source>
        <dbReference type="Proteomes" id="UP000070054"/>
    </source>
</evidence>